<protein>
    <submittedName>
        <fullName evidence="1">Uncharacterized protein</fullName>
    </submittedName>
</protein>
<dbReference type="HOGENOM" id="CLU_3239786_0_0_10"/>
<dbReference type="Proteomes" id="UP000006241">
    <property type="component" value="Unassembled WGS sequence"/>
</dbReference>
<sequence length="43" mass="4841">MAGFNFCSKSPLLKGKDFYIPSSLPINNMSTFASCHLEMYSVY</sequence>
<accession>C2FVS1</accession>
<name>C2FVS1_SPHSI</name>
<evidence type="ECO:0000313" key="1">
    <source>
        <dbReference type="EMBL" id="EEI92913.1"/>
    </source>
</evidence>
<comment type="caution">
    <text evidence="1">The sequence shown here is derived from an EMBL/GenBank/DDBJ whole genome shotgun (WGS) entry which is preliminary data.</text>
</comment>
<dbReference type="AlphaFoldDB" id="C2FVS1"/>
<gene>
    <name evidence="1" type="ORF">HMPREF0765_1427</name>
</gene>
<dbReference type="EMBL" id="ACHB01000034">
    <property type="protein sequence ID" value="EEI92913.1"/>
    <property type="molecule type" value="Genomic_DNA"/>
</dbReference>
<reference evidence="1 2" key="1">
    <citation type="submission" date="2009-01" db="EMBL/GenBank/DDBJ databases">
        <authorList>
            <person name="Qin X."/>
            <person name="Bachman B."/>
            <person name="Battles P."/>
            <person name="Bell A."/>
            <person name="Bess C."/>
            <person name="Bickham C."/>
            <person name="Chaboub L."/>
            <person name="Chen D."/>
            <person name="Coyle M."/>
            <person name="Deiros D.R."/>
            <person name="Dinh H."/>
            <person name="Forbes L."/>
            <person name="Fowler G."/>
            <person name="Francisco L."/>
            <person name="Fu Q."/>
            <person name="Gubbala S."/>
            <person name="Hale W."/>
            <person name="Han Y."/>
            <person name="Hemphill L."/>
            <person name="Highlander S.K."/>
            <person name="Hirani K."/>
            <person name="Hogues M."/>
            <person name="Jackson L."/>
            <person name="Jakkamsetti A."/>
            <person name="Javaid M."/>
            <person name="Jiang H."/>
            <person name="Korchina V."/>
            <person name="Kovar C."/>
            <person name="Lara F."/>
            <person name="Lee S."/>
            <person name="Mata R."/>
            <person name="Mathew T."/>
            <person name="Moen C."/>
            <person name="Morales K."/>
            <person name="Munidasa M."/>
            <person name="Nazareth L."/>
            <person name="Ngo R."/>
            <person name="Nguyen L."/>
            <person name="Okwuonu G."/>
            <person name="Ongeri F."/>
            <person name="Patil S."/>
            <person name="Petrosino J."/>
            <person name="Pham C."/>
            <person name="Pham P."/>
            <person name="Pu L.-L."/>
            <person name="Puazo M."/>
            <person name="Raj R."/>
            <person name="Reid J."/>
            <person name="Rouhana J."/>
            <person name="Saada N."/>
            <person name="Shang Y."/>
            <person name="Simmons D."/>
            <person name="Thornton R."/>
            <person name="Warren J."/>
            <person name="Weissenberger G."/>
            <person name="Zhang J."/>
            <person name="Zhang L."/>
            <person name="Zhou C."/>
            <person name="Zhu D."/>
            <person name="Muzny D."/>
            <person name="Worley K."/>
            <person name="Gibbs R."/>
        </authorList>
    </citation>
    <scope>NUCLEOTIDE SEQUENCE [LARGE SCALE GENOMIC DNA]</scope>
    <source>
        <strain evidence="1 2">ATCC 33300</strain>
    </source>
</reference>
<organism evidence="1 2">
    <name type="scientific">Sphingobacterium spiritivorum ATCC 33300</name>
    <dbReference type="NCBI Taxonomy" id="525372"/>
    <lineage>
        <taxon>Bacteria</taxon>
        <taxon>Pseudomonadati</taxon>
        <taxon>Bacteroidota</taxon>
        <taxon>Sphingobacteriia</taxon>
        <taxon>Sphingobacteriales</taxon>
        <taxon>Sphingobacteriaceae</taxon>
        <taxon>Sphingobacterium</taxon>
    </lineage>
</organism>
<proteinExistence type="predicted"/>
<evidence type="ECO:0000313" key="2">
    <source>
        <dbReference type="Proteomes" id="UP000006241"/>
    </source>
</evidence>